<feature type="binding site" evidence="12">
    <location>
        <position position="411"/>
    </location>
    <ligand>
        <name>[4Fe-4S] cluster</name>
        <dbReference type="ChEBI" id="CHEBI:49883"/>
    </ligand>
</feature>
<dbReference type="PANTHER" id="PTHR43822">
    <property type="entry name" value="HOMOACONITASE, MITOCHONDRIAL-RELATED"/>
    <property type="match status" value="1"/>
</dbReference>
<evidence type="ECO:0000256" key="4">
    <source>
        <dbReference type="ARBA" id="ARBA00022430"/>
    </source>
</evidence>
<feature type="domain" description="Aconitase/3-isopropylmalate dehydratase large subunit alpha/beta/alpha" evidence="14">
    <location>
        <begin position="7"/>
        <end position="458"/>
    </location>
</feature>
<keyword evidence="10 12" id="KW-0456">Lyase</keyword>
<keyword evidence="7 12" id="KW-0479">Metal-binding</keyword>
<dbReference type="UniPathway" id="UPA00946"/>
<dbReference type="UniPathway" id="UPA00048">
    <property type="reaction ID" value="UER00071"/>
</dbReference>
<evidence type="ECO:0000256" key="1">
    <source>
        <dbReference type="ARBA" id="ARBA00000491"/>
    </source>
</evidence>
<keyword evidence="9 12" id="KW-0411">Iron-sulfur</keyword>
<comment type="similarity">
    <text evidence="12">Belongs to the aconitase/IPM isomerase family. LeuC type 1 subfamily.</text>
</comment>
<evidence type="ECO:0000256" key="11">
    <source>
        <dbReference type="ARBA" id="ARBA00023304"/>
    </source>
</evidence>
<feature type="binding site" evidence="12">
    <location>
        <position position="408"/>
    </location>
    <ligand>
        <name>[4Fe-4S] cluster</name>
        <dbReference type="ChEBI" id="CHEBI:49883"/>
    </ligand>
</feature>
<dbReference type="NCBIfam" id="NF004016">
    <property type="entry name" value="PRK05478.1"/>
    <property type="match status" value="1"/>
</dbReference>
<dbReference type="InterPro" id="IPR015931">
    <property type="entry name" value="Acnase/IPM_dHydase_lsu_aba_1/3"/>
</dbReference>
<dbReference type="GO" id="GO:0009098">
    <property type="term" value="P:L-leucine biosynthetic process"/>
    <property type="evidence" value="ECO:0007669"/>
    <property type="project" value="UniProtKB-UniRule"/>
</dbReference>
<dbReference type="NCBIfam" id="TIGR00170">
    <property type="entry name" value="leuC"/>
    <property type="match status" value="1"/>
</dbReference>
<proteinExistence type="inferred from homology"/>
<dbReference type="GO" id="GO:0051539">
    <property type="term" value="F:4 iron, 4 sulfur cluster binding"/>
    <property type="evidence" value="ECO:0007669"/>
    <property type="project" value="UniProtKB-KW"/>
</dbReference>
<dbReference type="AlphaFoldDB" id="A0A1G9FAF4"/>
<name>A0A1G9FAF4_ACTMZ</name>
<dbReference type="FunFam" id="3.30.499.10:FF:000007">
    <property type="entry name" value="3-isopropylmalate dehydratase large subunit"/>
    <property type="match status" value="1"/>
</dbReference>
<organism evidence="15 16">
    <name type="scientific">Actinopolyspora mzabensis</name>
    <dbReference type="NCBI Taxonomy" id="995066"/>
    <lineage>
        <taxon>Bacteria</taxon>
        <taxon>Bacillati</taxon>
        <taxon>Actinomycetota</taxon>
        <taxon>Actinomycetes</taxon>
        <taxon>Actinopolysporales</taxon>
        <taxon>Actinopolysporaceae</taxon>
        <taxon>Actinopolyspora</taxon>
    </lineage>
</organism>
<comment type="cofactor">
    <cofactor evidence="12">
        <name>[4Fe-4S] cluster</name>
        <dbReference type="ChEBI" id="CHEBI:49883"/>
    </cofactor>
    <text evidence="12">Binds 1 [4Fe-4S] cluster per subunit.</text>
</comment>
<feature type="binding site" evidence="12">
    <location>
        <position position="348"/>
    </location>
    <ligand>
        <name>[4Fe-4S] cluster</name>
        <dbReference type="ChEBI" id="CHEBI:49883"/>
    </ligand>
</feature>
<dbReference type="InterPro" id="IPR001030">
    <property type="entry name" value="Acoase/IPM_deHydtase_lsu_aba"/>
</dbReference>
<dbReference type="EC" id="4.2.1.33" evidence="12"/>
<feature type="region of interest" description="Disordered" evidence="13">
    <location>
        <begin position="417"/>
        <end position="446"/>
    </location>
</feature>
<dbReference type="PROSITE" id="PS00450">
    <property type="entry name" value="ACONITASE_1"/>
    <property type="match status" value="1"/>
</dbReference>
<dbReference type="CDD" id="cd01583">
    <property type="entry name" value="IPMI"/>
    <property type="match status" value="1"/>
</dbReference>
<evidence type="ECO:0000256" key="5">
    <source>
        <dbReference type="ARBA" id="ARBA00022485"/>
    </source>
</evidence>
<dbReference type="PRINTS" id="PR00415">
    <property type="entry name" value="ACONITASE"/>
</dbReference>
<dbReference type="SUPFAM" id="SSF53732">
    <property type="entry name" value="Aconitase iron-sulfur domain"/>
    <property type="match status" value="1"/>
</dbReference>
<evidence type="ECO:0000256" key="10">
    <source>
        <dbReference type="ARBA" id="ARBA00023239"/>
    </source>
</evidence>
<dbReference type="HAMAP" id="MF_01026">
    <property type="entry name" value="LeuC_type1"/>
    <property type="match status" value="1"/>
</dbReference>
<evidence type="ECO:0000256" key="13">
    <source>
        <dbReference type="SAM" id="MobiDB-lite"/>
    </source>
</evidence>
<dbReference type="InterPro" id="IPR018136">
    <property type="entry name" value="Aconitase_4Fe-4S_BS"/>
</dbReference>
<keyword evidence="4 12" id="KW-0432">Leucine biosynthesis</keyword>
<comment type="catalytic activity">
    <reaction evidence="1 12">
        <text>(2R,3S)-3-isopropylmalate = (2S)-2-isopropylmalate</text>
        <dbReference type="Rhea" id="RHEA:32287"/>
        <dbReference type="ChEBI" id="CHEBI:1178"/>
        <dbReference type="ChEBI" id="CHEBI:35121"/>
        <dbReference type="EC" id="4.2.1.33"/>
    </reaction>
</comment>
<evidence type="ECO:0000313" key="15">
    <source>
        <dbReference type="EMBL" id="SDK85392.1"/>
    </source>
</evidence>
<evidence type="ECO:0000256" key="9">
    <source>
        <dbReference type="ARBA" id="ARBA00023014"/>
    </source>
</evidence>
<sequence>MGSTLAEKVWNEHLVRRGEGDEPDLLYIDLHLVHEVTSPQAFEGLRLAGRAVRRPDLTLATEDHNVPTEGVELPIADPVSRTQVETLRKNCADFGVRLHPMGDAEQGIVHVVGPQLGLTQPGTTVVCGDSHTSTHGAFGALAFGIGTSEVEHVLATQTLPLRPFRTMAVNIEGTLRPGVTSKDVILAVISKIGTGGGQGYVLEYRGSAVESMTMEARMTMCNMSIEAGARAGMIAPDETTFEYLKGRSHAPAGADWDAAVEHWKSLRTDSDAVYDAEVTIDANSLTPFVTWGTNPGQGLPLGERVPDPESIADEESRAATENALEYMGLRAGTPLRDVAVDTVFLGSCTNGRIEDLRSAAGILRDRRVAEDVRMLVVPGSMRVRKQAEDEGLHEVFEAAGAEWRQAGCSMCLGMNPDQLTPGERSASTSNRNFEGRQGKGGRTHLVSPVVAAATAVRGTLSSPEDL</sequence>
<evidence type="ECO:0000259" key="14">
    <source>
        <dbReference type="Pfam" id="PF00330"/>
    </source>
</evidence>
<dbReference type="OrthoDB" id="9802769at2"/>
<evidence type="ECO:0000256" key="6">
    <source>
        <dbReference type="ARBA" id="ARBA00022605"/>
    </source>
</evidence>
<evidence type="ECO:0000256" key="2">
    <source>
        <dbReference type="ARBA" id="ARBA00002695"/>
    </source>
</evidence>
<dbReference type="InterPro" id="IPR033941">
    <property type="entry name" value="IPMI_cat"/>
</dbReference>
<keyword evidence="6 12" id="KW-0028">Amino-acid biosynthesis</keyword>
<evidence type="ECO:0000313" key="16">
    <source>
        <dbReference type="Proteomes" id="UP000199213"/>
    </source>
</evidence>
<evidence type="ECO:0000256" key="3">
    <source>
        <dbReference type="ARBA" id="ARBA00004729"/>
    </source>
</evidence>
<evidence type="ECO:0000256" key="8">
    <source>
        <dbReference type="ARBA" id="ARBA00023004"/>
    </source>
</evidence>
<evidence type="ECO:0000256" key="7">
    <source>
        <dbReference type="ARBA" id="ARBA00022723"/>
    </source>
</evidence>
<dbReference type="GO" id="GO:0046872">
    <property type="term" value="F:metal ion binding"/>
    <property type="evidence" value="ECO:0007669"/>
    <property type="project" value="UniProtKB-KW"/>
</dbReference>
<accession>A0A1G9FAF4</accession>
<dbReference type="InterPro" id="IPR036008">
    <property type="entry name" value="Aconitase_4Fe-4S_dom"/>
</dbReference>
<dbReference type="PROSITE" id="PS01244">
    <property type="entry name" value="ACONITASE_2"/>
    <property type="match status" value="1"/>
</dbReference>
<comment type="subunit">
    <text evidence="12">Heterodimer of LeuC and LeuD.</text>
</comment>
<protein>
    <recommendedName>
        <fullName evidence="12">3-isopropylmalate dehydratase large subunit</fullName>
        <ecNumber evidence="12">4.2.1.33</ecNumber>
    </recommendedName>
    <alternativeName>
        <fullName evidence="12">Alpha-IPM isomerase</fullName>
        <shortName evidence="12">IPMI</shortName>
    </alternativeName>
    <alternativeName>
        <fullName evidence="12">Isopropylmalate isomerase</fullName>
    </alternativeName>
</protein>
<comment type="pathway">
    <text evidence="3 12">Amino-acid biosynthesis; L-leucine biosynthesis; L-leucine from 3-methyl-2-oxobutanoate: step 2/4.</text>
</comment>
<dbReference type="Pfam" id="PF00330">
    <property type="entry name" value="Aconitase"/>
    <property type="match status" value="1"/>
</dbReference>
<dbReference type="RefSeq" id="WP_092632172.1">
    <property type="nucleotide sequence ID" value="NZ_FNFM01000014.1"/>
</dbReference>
<dbReference type="EMBL" id="FNFM01000014">
    <property type="protein sequence ID" value="SDK85392.1"/>
    <property type="molecule type" value="Genomic_DNA"/>
</dbReference>
<dbReference type="InterPro" id="IPR004430">
    <property type="entry name" value="3-IsopropMal_deHydase_lsu"/>
</dbReference>
<evidence type="ECO:0000256" key="12">
    <source>
        <dbReference type="HAMAP-Rule" id="MF_01026"/>
    </source>
</evidence>
<keyword evidence="16" id="KW-1185">Reference proteome</keyword>
<comment type="function">
    <text evidence="2 12">Catalyzes the isomerization between 2-isopropylmalate and 3-isopropylmalate, via the formation of 2-isopropylmaleate.</text>
</comment>
<dbReference type="PANTHER" id="PTHR43822:SF9">
    <property type="entry name" value="3-ISOPROPYLMALATE DEHYDRATASE"/>
    <property type="match status" value="1"/>
</dbReference>
<dbReference type="InterPro" id="IPR050067">
    <property type="entry name" value="IPM_dehydratase_rel_enz"/>
</dbReference>
<dbReference type="NCBIfam" id="NF009116">
    <property type="entry name" value="PRK12466.1"/>
    <property type="match status" value="1"/>
</dbReference>
<dbReference type="GO" id="GO:0003861">
    <property type="term" value="F:3-isopropylmalate dehydratase activity"/>
    <property type="evidence" value="ECO:0007669"/>
    <property type="project" value="UniProtKB-UniRule"/>
</dbReference>
<dbReference type="Proteomes" id="UP000199213">
    <property type="component" value="Unassembled WGS sequence"/>
</dbReference>
<keyword evidence="5 12" id="KW-0004">4Fe-4S</keyword>
<keyword evidence="11 12" id="KW-0100">Branched-chain amino acid biosynthesis</keyword>
<gene>
    <name evidence="12" type="primary">leuC</name>
    <name evidence="15" type="ORF">SAMN04487820_11474</name>
</gene>
<keyword evidence="8 12" id="KW-0408">Iron</keyword>
<dbReference type="Gene3D" id="3.30.499.10">
    <property type="entry name" value="Aconitase, domain 3"/>
    <property type="match status" value="2"/>
</dbReference>
<reference evidence="16" key="1">
    <citation type="submission" date="2016-10" db="EMBL/GenBank/DDBJ databases">
        <authorList>
            <person name="Varghese N."/>
            <person name="Submissions S."/>
        </authorList>
    </citation>
    <scope>NUCLEOTIDE SEQUENCE [LARGE SCALE GENOMIC DNA]</scope>
    <source>
        <strain evidence="16">DSM 45460</strain>
    </source>
</reference>